<protein>
    <recommendedName>
        <fullName evidence="1">PH domain-containing protein</fullName>
    </recommendedName>
</protein>
<dbReference type="EMBL" id="JALLPB020000500">
    <property type="protein sequence ID" value="KAL3808499.1"/>
    <property type="molecule type" value="Genomic_DNA"/>
</dbReference>
<dbReference type="PROSITE" id="PS50003">
    <property type="entry name" value="PH_DOMAIN"/>
    <property type="match status" value="1"/>
</dbReference>
<evidence type="ECO:0000259" key="1">
    <source>
        <dbReference type="PROSITE" id="PS50003"/>
    </source>
</evidence>
<evidence type="ECO:0000313" key="3">
    <source>
        <dbReference type="Proteomes" id="UP001530377"/>
    </source>
</evidence>
<keyword evidence="3" id="KW-1185">Reference proteome</keyword>
<dbReference type="InterPro" id="IPR011993">
    <property type="entry name" value="PH-like_dom_sf"/>
</dbReference>
<dbReference type="InterPro" id="IPR001849">
    <property type="entry name" value="PH_domain"/>
</dbReference>
<proteinExistence type="predicted"/>
<dbReference type="AlphaFoldDB" id="A0ABD3R773"/>
<dbReference type="Gene3D" id="2.30.29.30">
    <property type="entry name" value="Pleckstrin-homology domain (PH domain)/Phosphotyrosine-binding domain (PTB)"/>
    <property type="match status" value="1"/>
</dbReference>
<dbReference type="CDD" id="cd00821">
    <property type="entry name" value="PH"/>
    <property type="match status" value="1"/>
</dbReference>
<feature type="domain" description="PH" evidence="1">
    <location>
        <begin position="90"/>
        <end position="200"/>
    </location>
</feature>
<reference evidence="2 3" key="1">
    <citation type="submission" date="2024-10" db="EMBL/GenBank/DDBJ databases">
        <title>Updated reference genomes for cyclostephanoid diatoms.</title>
        <authorList>
            <person name="Roberts W.R."/>
            <person name="Alverson A.J."/>
        </authorList>
    </citation>
    <scope>NUCLEOTIDE SEQUENCE [LARGE SCALE GENOMIC DNA]</scope>
    <source>
        <strain evidence="2 3">AJA228-03</strain>
    </source>
</reference>
<dbReference type="SMART" id="SM00233">
    <property type="entry name" value="PH"/>
    <property type="match status" value="2"/>
</dbReference>
<gene>
    <name evidence="2" type="ORF">ACHAXA_008320</name>
</gene>
<dbReference type="Proteomes" id="UP001530377">
    <property type="component" value="Unassembled WGS sequence"/>
</dbReference>
<accession>A0ABD3R773</accession>
<sequence length="626" mass="70231">MDSITACVAGFQCDISEDSKLLSETKLSAKKNDNEVSLSHIFEHDHHLEQCKAQMAQDFAIEHRIFLKAILGLLNERDTHAIEANVNSPKIMKIGHLKKASRRMGLWWTKYIELRKGTLSYFDCVEKQGSTTSQNHNWKTSAVRRKEIYLTAPSCECRPIKHSRGFVFELRIQGGPRRLWMANTPEERLIWIQAIHDAMIGASVTRGDNFLEYQVEHIGGRNQTKKGNNVPPNSPYKEFLDQYLEIRTATQAAKSKDQLLGTLSCLRGKSITVPVQWIKSQVDDIPTASFVESEISSDVEQLWKDLLRDSVEINGFVIKGNSFYGPERIVGQLTQQILFSDNVSSQRNHTSIQLGGTQHRISEAQAISYARDILLACDRTRSGGDSYFCLENLCLNRTLVVLCPLSTEANPLSIKVSSRCQKNGIEEKNIVESCWAFSRSNPSEPWKRQYLVLANGVLNCYSASDQKARQLLEKVILQGAKIASSSHVVQDSKYSRHQGDTVAGGIVNITANDGQIIRELLFEDEFTFIIWHLSMRKSADSSFDCQGGKCNNGPNLYNTPGPACHTVDAIVNVCTEYKMCTTNPSGVESDDIWAALRTTFVQKFTLTGGQNGRIFRGDEVVHLEVL</sequence>
<dbReference type="SUPFAM" id="SSF50729">
    <property type="entry name" value="PH domain-like"/>
    <property type="match status" value="1"/>
</dbReference>
<organism evidence="2 3">
    <name type="scientific">Cyclostephanos tholiformis</name>
    <dbReference type="NCBI Taxonomy" id="382380"/>
    <lineage>
        <taxon>Eukaryota</taxon>
        <taxon>Sar</taxon>
        <taxon>Stramenopiles</taxon>
        <taxon>Ochrophyta</taxon>
        <taxon>Bacillariophyta</taxon>
        <taxon>Coscinodiscophyceae</taxon>
        <taxon>Thalassiosirophycidae</taxon>
        <taxon>Stephanodiscales</taxon>
        <taxon>Stephanodiscaceae</taxon>
        <taxon>Cyclostephanos</taxon>
    </lineage>
</organism>
<evidence type="ECO:0000313" key="2">
    <source>
        <dbReference type="EMBL" id="KAL3808499.1"/>
    </source>
</evidence>
<comment type="caution">
    <text evidence="2">The sequence shown here is derived from an EMBL/GenBank/DDBJ whole genome shotgun (WGS) entry which is preliminary data.</text>
</comment>
<name>A0ABD3R773_9STRA</name>
<dbReference type="Pfam" id="PF00169">
    <property type="entry name" value="PH"/>
    <property type="match status" value="1"/>
</dbReference>